<feature type="non-terminal residue" evidence="1">
    <location>
        <position position="1"/>
    </location>
</feature>
<comment type="caution">
    <text evidence="1">The sequence shown here is derived from an EMBL/GenBank/DDBJ whole genome shotgun (WGS) entry which is preliminary data.</text>
</comment>
<dbReference type="AlphaFoldDB" id="A0A0F9FJC9"/>
<sequence>KKNECEKVFDWQDDEDIIHKEPFEWIPENNLAWEMYGRITEISELRKIEYMKGKKQMSVGNSKLNINGIFEGSYEDALERINNFSQLVIPFSKICKSCKPADIYSGNESIPFKEREPEFKLILRQEFNDLKVT</sequence>
<gene>
    <name evidence="1" type="ORF">LCGC14_2023180</name>
</gene>
<name>A0A0F9FJC9_9ZZZZ</name>
<reference evidence="1" key="1">
    <citation type="journal article" date="2015" name="Nature">
        <title>Complex archaea that bridge the gap between prokaryotes and eukaryotes.</title>
        <authorList>
            <person name="Spang A."/>
            <person name="Saw J.H."/>
            <person name="Jorgensen S.L."/>
            <person name="Zaremba-Niedzwiedzka K."/>
            <person name="Martijn J."/>
            <person name="Lind A.E."/>
            <person name="van Eijk R."/>
            <person name="Schleper C."/>
            <person name="Guy L."/>
            <person name="Ettema T.J."/>
        </authorList>
    </citation>
    <scope>NUCLEOTIDE SEQUENCE</scope>
</reference>
<dbReference type="EMBL" id="LAZR01023407">
    <property type="protein sequence ID" value="KKL78606.1"/>
    <property type="molecule type" value="Genomic_DNA"/>
</dbReference>
<protein>
    <submittedName>
        <fullName evidence="1">Uncharacterized protein</fullName>
    </submittedName>
</protein>
<accession>A0A0F9FJC9</accession>
<evidence type="ECO:0000313" key="1">
    <source>
        <dbReference type="EMBL" id="KKL78606.1"/>
    </source>
</evidence>
<proteinExistence type="predicted"/>
<organism evidence="1">
    <name type="scientific">marine sediment metagenome</name>
    <dbReference type="NCBI Taxonomy" id="412755"/>
    <lineage>
        <taxon>unclassified sequences</taxon>
        <taxon>metagenomes</taxon>
        <taxon>ecological metagenomes</taxon>
    </lineage>
</organism>